<gene>
    <name evidence="7" type="primary">PPT1</name>
</gene>
<evidence type="ECO:0000256" key="5">
    <source>
        <dbReference type="SAM" id="SignalP"/>
    </source>
</evidence>
<evidence type="ECO:0000313" key="7">
    <source>
        <dbReference type="RefSeq" id="XP_007453820.1"/>
    </source>
</evidence>
<reference evidence="7" key="1">
    <citation type="submission" date="2025-08" db="UniProtKB">
        <authorList>
            <consortium name="RefSeq"/>
        </authorList>
    </citation>
    <scope>IDENTIFICATION</scope>
</reference>
<comment type="catalytic activity">
    <reaction evidence="4">
        <text>S-hexadecanoyl-N-acetylcysteamine + H2O = N-acetylcysteamine + hexadecanoate + H(+)</text>
        <dbReference type="Rhea" id="RHEA:84099"/>
        <dbReference type="ChEBI" id="CHEBI:7896"/>
        <dbReference type="ChEBI" id="CHEBI:15377"/>
        <dbReference type="ChEBI" id="CHEBI:15378"/>
        <dbReference type="ChEBI" id="CHEBI:74410"/>
        <dbReference type="ChEBI" id="CHEBI:233601"/>
    </reaction>
</comment>
<evidence type="ECO:0000313" key="6">
    <source>
        <dbReference type="Proteomes" id="UP000265300"/>
    </source>
</evidence>
<keyword evidence="6" id="KW-1185">Reference proteome</keyword>
<dbReference type="GO" id="GO:0007399">
    <property type="term" value="P:nervous system development"/>
    <property type="evidence" value="ECO:0007669"/>
    <property type="project" value="TreeGrafter"/>
</dbReference>
<proteinExistence type="inferred from homology"/>
<dbReference type="Gene3D" id="3.40.50.1820">
    <property type="entry name" value="alpha/beta hydrolase"/>
    <property type="match status" value="1"/>
</dbReference>
<dbReference type="CTD" id="5538"/>
<dbReference type="SUPFAM" id="SSF53474">
    <property type="entry name" value="alpha/beta-Hydrolases"/>
    <property type="match status" value="1"/>
</dbReference>
<keyword evidence="5" id="KW-0732">Signal</keyword>
<dbReference type="AlphaFoldDB" id="A0A340X3U7"/>
<name>A0A340X3U7_LIPVE</name>
<dbReference type="GO" id="GO:0005764">
    <property type="term" value="C:lysosome"/>
    <property type="evidence" value="ECO:0007669"/>
    <property type="project" value="TreeGrafter"/>
</dbReference>
<evidence type="ECO:0000256" key="4">
    <source>
        <dbReference type="ARBA" id="ARBA00093223"/>
    </source>
</evidence>
<protein>
    <recommendedName>
        <fullName evidence="3">palmitoyl-CoA hydrolase</fullName>
        <ecNumber evidence="3">3.1.2.2</ecNumber>
    </recommendedName>
</protein>
<dbReference type="GlyCosmos" id="A0A340X3U7">
    <property type="glycosylation" value="3 sites, No reported glycans"/>
</dbReference>
<dbReference type="PANTHER" id="PTHR11247:SF8">
    <property type="entry name" value="PALMITOYL-PROTEIN THIOESTERASE 1"/>
    <property type="match status" value="1"/>
</dbReference>
<organism evidence="6 7">
    <name type="scientific">Lipotes vexillifer</name>
    <name type="common">Yangtze river dolphin</name>
    <dbReference type="NCBI Taxonomy" id="118797"/>
    <lineage>
        <taxon>Eukaryota</taxon>
        <taxon>Metazoa</taxon>
        <taxon>Chordata</taxon>
        <taxon>Craniata</taxon>
        <taxon>Vertebrata</taxon>
        <taxon>Euteleostomi</taxon>
        <taxon>Mammalia</taxon>
        <taxon>Eutheria</taxon>
        <taxon>Laurasiatheria</taxon>
        <taxon>Artiodactyla</taxon>
        <taxon>Whippomorpha</taxon>
        <taxon>Cetacea</taxon>
        <taxon>Odontoceti</taxon>
        <taxon>Lipotidae</taxon>
        <taxon>Lipotes</taxon>
    </lineage>
</organism>
<dbReference type="Pfam" id="PF02089">
    <property type="entry name" value="Palm_thioest"/>
    <property type="match status" value="1"/>
</dbReference>
<evidence type="ECO:0000256" key="2">
    <source>
        <dbReference type="ARBA" id="ARBA00022801"/>
    </source>
</evidence>
<dbReference type="InterPro" id="IPR029058">
    <property type="entry name" value="AB_hydrolase_fold"/>
</dbReference>
<sequence length="203" mass="22819">MASSSGLWLLAVAFLPGSCASLALGHLDPPAPLPLVIWHGMGVFGLPRCPGESSHICDLIRKTLNAGAYNKAIQERLVQAEYWHDPIKEDIYRNHSIFLADINQERGVNESYRKNLMALKKFVMVKFLNDSIVDPVDSEWFGFYRSGQAKETIPLQESTLYTQDRLGLKAMDNAGQLVFLALEGDHLQLSEAWFYAHIIPFLE</sequence>
<dbReference type="RefSeq" id="XP_007453820.1">
    <property type="nucleotide sequence ID" value="XM_007453758.1"/>
</dbReference>
<dbReference type="GeneID" id="103084593"/>
<feature type="signal peptide" evidence="5">
    <location>
        <begin position="1"/>
        <end position="21"/>
    </location>
</feature>
<dbReference type="PANTHER" id="PTHR11247">
    <property type="entry name" value="PALMITOYL-PROTEIN THIOESTERASE/DOLICHYLDIPHOSPHATASE 1"/>
    <property type="match status" value="1"/>
</dbReference>
<accession>A0A340X3U7</accession>
<dbReference type="GO" id="GO:0006898">
    <property type="term" value="P:receptor-mediated endocytosis"/>
    <property type="evidence" value="ECO:0007669"/>
    <property type="project" value="TreeGrafter"/>
</dbReference>
<dbReference type="Proteomes" id="UP000265300">
    <property type="component" value="Unplaced"/>
</dbReference>
<feature type="chain" id="PRO_5016316340" description="palmitoyl-CoA hydrolase" evidence="5">
    <location>
        <begin position="22"/>
        <end position="203"/>
    </location>
</feature>
<evidence type="ECO:0000256" key="3">
    <source>
        <dbReference type="ARBA" id="ARBA00038848"/>
    </source>
</evidence>
<comment type="similarity">
    <text evidence="1">Belongs to the palmitoyl-protein thioesterase family.</text>
</comment>
<keyword evidence="2" id="KW-0378">Hydrolase</keyword>
<evidence type="ECO:0000256" key="1">
    <source>
        <dbReference type="ARBA" id="ARBA00010758"/>
    </source>
</evidence>
<dbReference type="GO" id="GO:0008474">
    <property type="term" value="F:palmitoyl-(protein) hydrolase activity"/>
    <property type="evidence" value="ECO:0007669"/>
    <property type="project" value="TreeGrafter"/>
</dbReference>
<dbReference type="EC" id="3.1.2.2" evidence="3"/>